<evidence type="ECO:0000256" key="1">
    <source>
        <dbReference type="SAM" id="SignalP"/>
    </source>
</evidence>
<dbReference type="RefSeq" id="WP_215506123.1">
    <property type="nucleotide sequence ID" value="NZ_CP076361.1"/>
</dbReference>
<gene>
    <name evidence="2" type="ORF">KM031_13290</name>
</gene>
<dbReference type="EMBL" id="CP076361">
    <property type="protein sequence ID" value="QWK89802.1"/>
    <property type="molecule type" value="Genomic_DNA"/>
</dbReference>
<dbReference type="Proteomes" id="UP000679352">
    <property type="component" value="Chromosome"/>
</dbReference>
<protein>
    <submittedName>
        <fullName evidence="2">Uncharacterized protein</fullName>
    </submittedName>
</protein>
<evidence type="ECO:0000313" key="3">
    <source>
        <dbReference type="Proteomes" id="UP000679352"/>
    </source>
</evidence>
<sequence>MRLSVFALLLSTLPCHASSDEAWEQFHTDVHAACLAALGDTGTAVIEVNPFGSESYGAALVTVSTGTAAERMVCVFDKQSGKAELTGPFPG</sequence>
<dbReference type="AlphaFoldDB" id="A0A975P5L7"/>
<dbReference type="KEGG" id="gfu:KM031_13290"/>
<keyword evidence="1" id="KW-0732">Signal</keyword>
<name>A0A975P5L7_9RHOB</name>
<evidence type="ECO:0000313" key="2">
    <source>
        <dbReference type="EMBL" id="QWK89802.1"/>
    </source>
</evidence>
<reference evidence="2" key="1">
    <citation type="submission" date="2021-06" db="EMBL/GenBank/DDBJ databases">
        <title>Direct submission.</title>
        <authorList>
            <person name="Lee C.-S."/>
            <person name="Jin L."/>
        </authorList>
    </citation>
    <scope>NUCLEOTIDE SEQUENCE</scope>
    <source>
        <strain evidence="2">Con5</strain>
    </source>
</reference>
<keyword evidence="3" id="KW-1185">Reference proteome</keyword>
<organism evidence="2 3">
    <name type="scientific">Gemmobacter fulvus</name>
    <dbReference type="NCBI Taxonomy" id="2840474"/>
    <lineage>
        <taxon>Bacteria</taxon>
        <taxon>Pseudomonadati</taxon>
        <taxon>Pseudomonadota</taxon>
        <taxon>Alphaproteobacteria</taxon>
        <taxon>Rhodobacterales</taxon>
        <taxon>Paracoccaceae</taxon>
        <taxon>Gemmobacter</taxon>
    </lineage>
</organism>
<feature type="signal peptide" evidence="1">
    <location>
        <begin position="1"/>
        <end position="17"/>
    </location>
</feature>
<accession>A0A975P5L7</accession>
<feature type="chain" id="PRO_5036686300" evidence="1">
    <location>
        <begin position="18"/>
        <end position="91"/>
    </location>
</feature>
<proteinExistence type="predicted"/>